<accession>A0ABR2A729</accession>
<comment type="caution">
    <text evidence="1">The sequence shown here is derived from an EMBL/GenBank/DDBJ whole genome shotgun (WGS) entry which is preliminary data.</text>
</comment>
<organism evidence="1 2">
    <name type="scientific">Hibiscus sabdariffa</name>
    <name type="common">roselle</name>
    <dbReference type="NCBI Taxonomy" id="183260"/>
    <lineage>
        <taxon>Eukaryota</taxon>
        <taxon>Viridiplantae</taxon>
        <taxon>Streptophyta</taxon>
        <taxon>Embryophyta</taxon>
        <taxon>Tracheophyta</taxon>
        <taxon>Spermatophyta</taxon>
        <taxon>Magnoliopsida</taxon>
        <taxon>eudicotyledons</taxon>
        <taxon>Gunneridae</taxon>
        <taxon>Pentapetalae</taxon>
        <taxon>rosids</taxon>
        <taxon>malvids</taxon>
        <taxon>Malvales</taxon>
        <taxon>Malvaceae</taxon>
        <taxon>Malvoideae</taxon>
        <taxon>Hibiscus</taxon>
    </lineage>
</organism>
<gene>
    <name evidence="1" type="ORF">V6N12_073401</name>
</gene>
<evidence type="ECO:0000313" key="1">
    <source>
        <dbReference type="EMBL" id="KAK8488798.1"/>
    </source>
</evidence>
<sequence>MRLGLLESTNSLGRSSCSWPKDEEDEREHLNEDIKTDFKSELFNNGRLNEDSKEETPESHEIHGRSEKLKGGFCWVKNEGRFQRKKKEN</sequence>
<dbReference type="Proteomes" id="UP001472677">
    <property type="component" value="Unassembled WGS sequence"/>
</dbReference>
<keyword evidence="2" id="KW-1185">Reference proteome</keyword>
<reference evidence="1 2" key="1">
    <citation type="journal article" date="2024" name="G3 (Bethesda)">
        <title>Genome assembly of Hibiscus sabdariffa L. provides insights into metabolisms of medicinal natural products.</title>
        <authorList>
            <person name="Kim T."/>
        </authorList>
    </citation>
    <scope>NUCLEOTIDE SEQUENCE [LARGE SCALE GENOMIC DNA]</scope>
    <source>
        <strain evidence="1">TK-2024</strain>
        <tissue evidence="1">Old leaves</tissue>
    </source>
</reference>
<dbReference type="EMBL" id="JBBPBM010000974">
    <property type="protein sequence ID" value="KAK8488798.1"/>
    <property type="molecule type" value="Genomic_DNA"/>
</dbReference>
<protein>
    <submittedName>
        <fullName evidence="1">Uncharacterized protein</fullName>
    </submittedName>
</protein>
<proteinExistence type="predicted"/>
<name>A0ABR2A729_9ROSI</name>
<evidence type="ECO:0000313" key="2">
    <source>
        <dbReference type="Proteomes" id="UP001472677"/>
    </source>
</evidence>